<dbReference type="EMBL" id="HACG01041563">
    <property type="protein sequence ID" value="CEK88428.1"/>
    <property type="molecule type" value="Transcribed_RNA"/>
</dbReference>
<sequence>MDIRTYLCCPSSYETSQDLTILLTTITVLSHFVLSIEFDFHEILSWCVVTFQVS</sequence>
<gene>
    <name evidence="2" type="primary">ORF165263</name>
    <name evidence="1" type="synonym">ORF165260</name>
</gene>
<evidence type="ECO:0000313" key="2">
    <source>
        <dbReference type="EMBL" id="CEK88429.1"/>
    </source>
</evidence>
<organism evidence="2">
    <name type="scientific">Arion vulgaris</name>
    <dbReference type="NCBI Taxonomy" id="1028688"/>
    <lineage>
        <taxon>Eukaryota</taxon>
        <taxon>Metazoa</taxon>
        <taxon>Spiralia</taxon>
        <taxon>Lophotrochozoa</taxon>
        <taxon>Mollusca</taxon>
        <taxon>Gastropoda</taxon>
        <taxon>Heterobranchia</taxon>
        <taxon>Euthyneura</taxon>
        <taxon>Panpulmonata</taxon>
        <taxon>Eupulmonata</taxon>
        <taxon>Stylommatophora</taxon>
        <taxon>Helicina</taxon>
        <taxon>Arionoidea</taxon>
        <taxon>Arionidae</taxon>
        <taxon>Arion</taxon>
    </lineage>
</organism>
<dbReference type="EMBL" id="HACG01041564">
    <property type="protein sequence ID" value="CEK88429.1"/>
    <property type="molecule type" value="Transcribed_RNA"/>
</dbReference>
<reference evidence="2" key="1">
    <citation type="submission" date="2014-12" db="EMBL/GenBank/DDBJ databases">
        <title>Insight into the proteome of Arion vulgaris.</title>
        <authorList>
            <person name="Aradska J."/>
            <person name="Bulat T."/>
            <person name="Smidak R."/>
            <person name="Sarate P."/>
            <person name="Gangsoo J."/>
            <person name="Sialana F."/>
            <person name="Bilban M."/>
            <person name="Lubec G."/>
        </authorList>
    </citation>
    <scope>NUCLEOTIDE SEQUENCE</scope>
    <source>
        <tissue evidence="2">Skin</tissue>
    </source>
</reference>
<dbReference type="AlphaFoldDB" id="A0A0B7B525"/>
<protein>
    <submittedName>
        <fullName evidence="2">Uncharacterized protein</fullName>
    </submittedName>
</protein>
<evidence type="ECO:0000313" key="1">
    <source>
        <dbReference type="EMBL" id="CEK88428.1"/>
    </source>
</evidence>
<proteinExistence type="predicted"/>
<name>A0A0B7B525_9EUPU</name>
<accession>A0A0B7B525</accession>